<evidence type="ECO:0000256" key="2">
    <source>
        <dbReference type="ARBA" id="ARBA00022695"/>
    </source>
</evidence>
<dbReference type="GO" id="GO:0016779">
    <property type="term" value="F:nucleotidyltransferase activity"/>
    <property type="evidence" value="ECO:0007669"/>
    <property type="project" value="UniProtKB-KW"/>
</dbReference>
<dbReference type="RefSeq" id="WP_161096397.1">
    <property type="nucleotide sequence ID" value="NZ_WWCW01000019.1"/>
</dbReference>
<feature type="domain" description="Phosphoribosyl-dephospho-CoA transferase MdcG N-terminal" evidence="4">
    <location>
        <begin position="19"/>
        <end position="101"/>
    </location>
</feature>
<dbReference type="InterPro" id="IPR048903">
    <property type="entry name" value="MdcG_N"/>
</dbReference>
<protein>
    <submittedName>
        <fullName evidence="5">Malonate decarboxylase holo-[acyl-carrier-protein] synthase</fullName>
    </submittedName>
</protein>
<dbReference type="Pfam" id="PF20866">
    <property type="entry name" value="MdcG_N"/>
    <property type="match status" value="1"/>
</dbReference>
<evidence type="ECO:0000313" key="5">
    <source>
        <dbReference type="EMBL" id="MYM87230.1"/>
    </source>
</evidence>
<feature type="domain" description="Phosphoribosyl-dephospho-CoA transferase MdcG C-terminal" evidence="3">
    <location>
        <begin position="111"/>
        <end position="223"/>
    </location>
</feature>
<dbReference type="InterPro" id="IPR017557">
    <property type="entry name" value="Holo-ACP_synthase"/>
</dbReference>
<dbReference type="NCBIfam" id="TIGR03135">
    <property type="entry name" value="malonate_mdcG"/>
    <property type="match status" value="1"/>
</dbReference>
<evidence type="ECO:0000259" key="3">
    <source>
        <dbReference type="Pfam" id="PF10620"/>
    </source>
</evidence>
<accession>A0A845G0V8</accession>
<dbReference type="InterPro" id="IPR049180">
    <property type="entry name" value="MdcG_C"/>
</dbReference>
<evidence type="ECO:0000313" key="6">
    <source>
        <dbReference type="Proteomes" id="UP000470302"/>
    </source>
</evidence>
<comment type="caution">
    <text evidence="5">The sequence shown here is derived from an EMBL/GenBank/DDBJ whole genome shotgun (WGS) entry which is preliminary data.</text>
</comment>
<evidence type="ECO:0000256" key="1">
    <source>
        <dbReference type="ARBA" id="ARBA00022679"/>
    </source>
</evidence>
<proteinExistence type="predicted"/>
<dbReference type="EMBL" id="WWCW01000019">
    <property type="protein sequence ID" value="MYM87230.1"/>
    <property type="molecule type" value="Genomic_DNA"/>
</dbReference>
<reference evidence="5 6" key="1">
    <citation type="submission" date="2020-01" db="EMBL/GenBank/DDBJ databases">
        <title>Novel species isolated from a subtropical stream in China.</title>
        <authorList>
            <person name="Lu H."/>
        </authorList>
    </citation>
    <scope>NUCLEOTIDE SEQUENCE [LARGE SCALE GENOMIC DNA]</scope>
    <source>
        <strain evidence="5 6">FT82W</strain>
    </source>
</reference>
<gene>
    <name evidence="5" type="primary">mdcG</name>
    <name evidence="5" type="ORF">GTP91_08535</name>
</gene>
<keyword evidence="2" id="KW-0548">Nucleotidyltransferase</keyword>
<dbReference type="Proteomes" id="UP000470302">
    <property type="component" value="Unassembled WGS sequence"/>
</dbReference>
<evidence type="ECO:0000259" key="4">
    <source>
        <dbReference type="Pfam" id="PF20866"/>
    </source>
</evidence>
<keyword evidence="1" id="KW-0808">Transferase</keyword>
<organism evidence="5 6">
    <name type="scientific">Duganella vulcania</name>
    <dbReference type="NCBI Taxonomy" id="2692166"/>
    <lineage>
        <taxon>Bacteria</taxon>
        <taxon>Pseudomonadati</taxon>
        <taxon>Pseudomonadota</taxon>
        <taxon>Betaproteobacteria</taxon>
        <taxon>Burkholderiales</taxon>
        <taxon>Oxalobacteraceae</taxon>
        <taxon>Telluria group</taxon>
        <taxon>Duganella</taxon>
    </lineage>
</organism>
<dbReference type="Pfam" id="PF10620">
    <property type="entry name" value="MdcG"/>
    <property type="match status" value="1"/>
</dbReference>
<dbReference type="AlphaFoldDB" id="A0A845G0V8"/>
<sequence>MSALPESAQPAQSPLRGLERHTLVWLSEQGWQAVLRAAQPQHKAALTLWQGQDWPAVVRRFDIDAPPDEVCLGLPLPPDEDTGEKVRISLRAQTVDISRTSPAVELRAALRSAGPWREALTTLERETAHLHLRIYGSMAMQSLTGLLYLTPSSDIDILFHPRSREELHDGVALLSRHATHVPLDGEIVFPGGQAVSWKEWRMAMDNPARVIVKELHAVRLVDTASLLSTLEDR</sequence>
<name>A0A845G0V8_9BURK</name>